<organism evidence="4 5">
    <name type="scientific">Paenibacillus cremeus</name>
    <dbReference type="NCBI Taxonomy" id="2163881"/>
    <lineage>
        <taxon>Bacteria</taxon>
        <taxon>Bacillati</taxon>
        <taxon>Bacillota</taxon>
        <taxon>Bacilli</taxon>
        <taxon>Bacillales</taxon>
        <taxon>Paenibacillaceae</taxon>
        <taxon>Paenibacillus</taxon>
    </lineage>
</organism>
<sequence>MSWRRLAAGVAGCLALLLWLPRGQAFAASGVSYETSTSSYGGKSFTVSWVTADLSDPHLRVMPVTAEDGIGHVESFGSLMERSDAVAGVNGTFFDAYEADDSKRHPNGLMIDSGGFVRSGENVALAIRTNKTALIHRLTTQLNVKVKHGKSSYSFKPWGVNTYYSDDVAGQVIGYTRAYASVIDKPGGAKVIVESGKITAITESAANVPESGYVFFIGHTSGNDRYLLPNLHTGDEMELEATVADGSNWITETAAQAWESAIGVGPKLVTAGAVDVDAARDGFSDPSMVSSANIRSFVGVDGAGRLVLGTISSATLQQMANVLAGFGFQEAMNMDGGASSGLYYDGTMKRTPGRLLSNALVIKWYDQPQVQVVVNDRFVNEFRGFVQQDVTMVPFRGILERIGAEFSWNDQNRVLTAKRGKTELTLRPDVAEAVVNGKPVKLQQAPVIVDGHIYVPLRFVAETLGATVAWDQALYRTSLQLK</sequence>
<evidence type="ECO:0000313" key="5">
    <source>
        <dbReference type="Proteomes" id="UP000317036"/>
    </source>
</evidence>
<accession>A0A559K403</accession>
<gene>
    <name evidence="4" type="ORF">FPZ49_27080</name>
</gene>
<dbReference type="Gene3D" id="3.30.457.10">
    <property type="entry name" value="Copper amine oxidase-like, N-terminal domain"/>
    <property type="match status" value="1"/>
</dbReference>
<comment type="caution">
    <text evidence="4">The sequence shown here is derived from an EMBL/GenBank/DDBJ whole genome shotgun (WGS) entry which is preliminary data.</text>
</comment>
<evidence type="ECO:0008006" key="6">
    <source>
        <dbReference type="Google" id="ProtNLM"/>
    </source>
</evidence>
<dbReference type="InterPro" id="IPR018711">
    <property type="entry name" value="NAGPA"/>
</dbReference>
<keyword evidence="5" id="KW-1185">Reference proteome</keyword>
<keyword evidence="1" id="KW-0732">Signal</keyword>
<reference evidence="4 5" key="1">
    <citation type="submission" date="2019-07" db="EMBL/GenBank/DDBJ databases">
        <authorList>
            <person name="Kim J."/>
        </authorList>
    </citation>
    <scope>NUCLEOTIDE SEQUENCE [LARGE SCALE GENOMIC DNA]</scope>
    <source>
        <strain evidence="4 5">JC52</strain>
    </source>
</reference>
<feature type="domain" description="Phosphodiester glycosidase" evidence="3">
    <location>
        <begin position="190"/>
        <end position="362"/>
    </location>
</feature>
<dbReference type="Proteomes" id="UP000317036">
    <property type="component" value="Unassembled WGS sequence"/>
</dbReference>
<dbReference type="InterPro" id="IPR012854">
    <property type="entry name" value="Cu_amine_oxidase-like_N"/>
</dbReference>
<dbReference type="RefSeq" id="WP_144853029.1">
    <property type="nucleotide sequence ID" value="NZ_VNJI01000047.1"/>
</dbReference>
<dbReference type="EMBL" id="VNJI01000047">
    <property type="protein sequence ID" value="TVY06862.1"/>
    <property type="molecule type" value="Genomic_DNA"/>
</dbReference>
<dbReference type="PANTHER" id="PTHR40446:SF2">
    <property type="entry name" value="N-ACETYLGLUCOSAMINE-1-PHOSPHODIESTER ALPHA-N-ACETYLGLUCOSAMINIDASE"/>
    <property type="match status" value="1"/>
</dbReference>
<evidence type="ECO:0000313" key="4">
    <source>
        <dbReference type="EMBL" id="TVY06862.1"/>
    </source>
</evidence>
<dbReference type="OrthoDB" id="9809781at2"/>
<feature type="signal peptide" evidence="1">
    <location>
        <begin position="1"/>
        <end position="27"/>
    </location>
</feature>
<proteinExistence type="predicted"/>
<dbReference type="PANTHER" id="PTHR40446">
    <property type="entry name" value="N-ACETYLGLUCOSAMINE-1-PHOSPHODIESTER ALPHA-N-ACETYLGLUCOSAMINIDASE"/>
    <property type="match status" value="1"/>
</dbReference>
<dbReference type="InterPro" id="IPR036582">
    <property type="entry name" value="Mao_N_sf"/>
</dbReference>
<feature type="domain" description="Copper amine oxidase-like N-terminal" evidence="2">
    <location>
        <begin position="376"/>
        <end position="473"/>
    </location>
</feature>
<name>A0A559K403_9BACL</name>
<feature type="chain" id="PRO_5021966446" description="Copper amine oxidase" evidence="1">
    <location>
        <begin position="28"/>
        <end position="482"/>
    </location>
</feature>
<dbReference type="Pfam" id="PF09992">
    <property type="entry name" value="NAGPA"/>
    <property type="match status" value="1"/>
</dbReference>
<evidence type="ECO:0000259" key="3">
    <source>
        <dbReference type="Pfam" id="PF09992"/>
    </source>
</evidence>
<dbReference type="SUPFAM" id="SSF55383">
    <property type="entry name" value="Copper amine oxidase, domain N"/>
    <property type="match status" value="1"/>
</dbReference>
<dbReference type="Pfam" id="PF07833">
    <property type="entry name" value="Cu_amine_oxidN1"/>
    <property type="match status" value="1"/>
</dbReference>
<evidence type="ECO:0000256" key="1">
    <source>
        <dbReference type="SAM" id="SignalP"/>
    </source>
</evidence>
<protein>
    <recommendedName>
        <fullName evidence="6">Copper amine oxidase</fullName>
    </recommendedName>
</protein>
<evidence type="ECO:0000259" key="2">
    <source>
        <dbReference type="Pfam" id="PF07833"/>
    </source>
</evidence>
<dbReference type="AlphaFoldDB" id="A0A559K403"/>